<gene>
    <name evidence="1" type="ORF">SMRZ_LOCUS8299</name>
</gene>
<keyword evidence="2" id="KW-1185">Reference proteome</keyword>
<accession>A0A183LWX5</accession>
<sequence length="77" mass="8427">MERSNNVGSGKTSQIATEMRYNLSVLGISETRWIQAGQQKLNAGEMLLYSSHEEENASHPQGIALMLSKVARNAHVG</sequence>
<name>A0A183LWX5_9TREM</name>
<evidence type="ECO:0000313" key="2">
    <source>
        <dbReference type="Proteomes" id="UP000277204"/>
    </source>
</evidence>
<dbReference type="AlphaFoldDB" id="A0A183LWX5"/>
<reference evidence="1 2" key="1">
    <citation type="submission" date="2018-11" db="EMBL/GenBank/DDBJ databases">
        <authorList>
            <consortium name="Pathogen Informatics"/>
        </authorList>
    </citation>
    <scope>NUCLEOTIDE SEQUENCE [LARGE SCALE GENOMIC DNA]</scope>
    <source>
        <strain evidence="1 2">Zambia</strain>
    </source>
</reference>
<dbReference type="Proteomes" id="UP000277204">
    <property type="component" value="Unassembled WGS sequence"/>
</dbReference>
<proteinExistence type="predicted"/>
<protein>
    <submittedName>
        <fullName evidence="1">Uncharacterized protein</fullName>
    </submittedName>
</protein>
<dbReference type="EMBL" id="UZAI01003558">
    <property type="protein sequence ID" value="VDO80717.1"/>
    <property type="molecule type" value="Genomic_DNA"/>
</dbReference>
<organism evidence="1 2">
    <name type="scientific">Schistosoma margrebowiei</name>
    <dbReference type="NCBI Taxonomy" id="48269"/>
    <lineage>
        <taxon>Eukaryota</taxon>
        <taxon>Metazoa</taxon>
        <taxon>Spiralia</taxon>
        <taxon>Lophotrochozoa</taxon>
        <taxon>Platyhelminthes</taxon>
        <taxon>Trematoda</taxon>
        <taxon>Digenea</taxon>
        <taxon>Strigeidida</taxon>
        <taxon>Schistosomatoidea</taxon>
        <taxon>Schistosomatidae</taxon>
        <taxon>Schistosoma</taxon>
    </lineage>
</organism>
<evidence type="ECO:0000313" key="1">
    <source>
        <dbReference type="EMBL" id="VDO80717.1"/>
    </source>
</evidence>